<dbReference type="EMBL" id="AUZX01005518">
    <property type="protein sequence ID" value="EQD67535.1"/>
    <property type="molecule type" value="Genomic_DNA"/>
</dbReference>
<evidence type="ECO:0000313" key="3">
    <source>
        <dbReference type="EMBL" id="EQD67535.1"/>
    </source>
</evidence>
<dbReference type="AlphaFoldDB" id="T1CIV9"/>
<feature type="non-terminal residue" evidence="3">
    <location>
        <position position="1"/>
    </location>
</feature>
<accession>T1CIV9</accession>
<dbReference type="InterPro" id="IPR018497">
    <property type="entry name" value="Peptidase_M13_C"/>
</dbReference>
<dbReference type="PANTHER" id="PTHR11733:SF167">
    <property type="entry name" value="FI17812P1-RELATED"/>
    <property type="match status" value="1"/>
</dbReference>
<comment type="similarity">
    <text evidence="1">Belongs to the peptidase M13 family.</text>
</comment>
<dbReference type="Gene3D" id="3.40.390.10">
    <property type="entry name" value="Collagenase (Catalytic Domain)"/>
    <property type="match status" value="1"/>
</dbReference>
<organism evidence="3">
    <name type="scientific">mine drainage metagenome</name>
    <dbReference type="NCBI Taxonomy" id="410659"/>
    <lineage>
        <taxon>unclassified sequences</taxon>
        <taxon>metagenomes</taxon>
        <taxon>ecological metagenomes</taxon>
    </lineage>
</organism>
<dbReference type="GO" id="GO:0004222">
    <property type="term" value="F:metalloendopeptidase activity"/>
    <property type="evidence" value="ECO:0007669"/>
    <property type="project" value="InterPro"/>
</dbReference>
<dbReference type="SUPFAM" id="SSF55486">
    <property type="entry name" value="Metalloproteases ('zincins'), catalytic domain"/>
    <property type="match status" value="1"/>
</dbReference>
<dbReference type="PANTHER" id="PTHR11733">
    <property type="entry name" value="ZINC METALLOPROTEASE FAMILY M13 NEPRILYSIN-RELATED"/>
    <property type="match status" value="1"/>
</dbReference>
<dbReference type="InterPro" id="IPR000718">
    <property type="entry name" value="Peptidase_M13"/>
</dbReference>
<sequence length="90" mass="10315">AMEAYAQKNNINLAEKMGGFTLEQQFFIGYAQNWCSTARPAFLRLRALTDEHSPDRFRANGVVQNMSEFSHAFQCKQGQPMAPAQRCRVW</sequence>
<dbReference type="GO" id="GO:0005886">
    <property type="term" value="C:plasma membrane"/>
    <property type="evidence" value="ECO:0007669"/>
    <property type="project" value="TreeGrafter"/>
</dbReference>
<feature type="domain" description="Peptidase M13 C-terminal" evidence="2">
    <location>
        <begin position="2"/>
        <end position="89"/>
    </location>
</feature>
<dbReference type="GO" id="GO:0016485">
    <property type="term" value="P:protein processing"/>
    <property type="evidence" value="ECO:0007669"/>
    <property type="project" value="TreeGrafter"/>
</dbReference>
<reference evidence="3" key="1">
    <citation type="submission" date="2013-08" db="EMBL/GenBank/DDBJ databases">
        <authorList>
            <person name="Mendez C."/>
            <person name="Richter M."/>
            <person name="Ferrer M."/>
            <person name="Sanchez J."/>
        </authorList>
    </citation>
    <scope>NUCLEOTIDE SEQUENCE</scope>
</reference>
<gene>
    <name evidence="3" type="ORF">B1A_07680</name>
</gene>
<evidence type="ECO:0000256" key="1">
    <source>
        <dbReference type="ARBA" id="ARBA00007357"/>
    </source>
</evidence>
<name>T1CIV9_9ZZZZ</name>
<proteinExistence type="inferred from homology"/>
<protein>
    <submittedName>
        <fullName evidence="3">Neprilysin</fullName>
    </submittedName>
</protein>
<comment type="caution">
    <text evidence="3">The sequence shown here is derived from an EMBL/GenBank/DDBJ whole genome shotgun (WGS) entry which is preliminary data.</text>
</comment>
<dbReference type="Pfam" id="PF01431">
    <property type="entry name" value="Peptidase_M13"/>
    <property type="match status" value="1"/>
</dbReference>
<dbReference type="InterPro" id="IPR024079">
    <property type="entry name" value="MetalloPept_cat_dom_sf"/>
</dbReference>
<reference evidence="3" key="2">
    <citation type="journal article" date="2014" name="ISME J.">
        <title>Microbial stratification in low pH oxic and suboxic macroscopic growths along an acid mine drainage.</title>
        <authorList>
            <person name="Mendez-Garcia C."/>
            <person name="Mesa V."/>
            <person name="Sprenger R.R."/>
            <person name="Richter M."/>
            <person name="Diez M.S."/>
            <person name="Solano J."/>
            <person name="Bargiela R."/>
            <person name="Golyshina O.V."/>
            <person name="Manteca A."/>
            <person name="Ramos J.L."/>
            <person name="Gallego J.R."/>
            <person name="Llorente I."/>
            <person name="Martins Dos Santos V.A."/>
            <person name="Jensen O.N."/>
            <person name="Pelaez A.I."/>
            <person name="Sanchez J."/>
            <person name="Ferrer M."/>
        </authorList>
    </citation>
    <scope>NUCLEOTIDE SEQUENCE</scope>
</reference>
<dbReference type="PROSITE" id="PS51885">
    <property type="entry name" value="NEPRILYSIN"/>
    <property type="match status" value="1"/>
</dbReference>
<evidence type="ECO:0000259" key="2">
    <source>
        <dbReference type="Pfam" id="PF01431"/>
    </source>
</evidence>